<name>A7J7N6_PBCVF</name>
<protein>
    <submittedName>
        <fullName evidence="1">Uncharacterized protein n532R</fullName>
    </submittedName>
</protein>
<dbReference type="EMBL" id="DQ890022">
    <property type="protein sequence ID" value="ABT15817.1"/>
    <property type="molecule type" value="Genomic_DNA"/>
</dbReference>
<dbReference type="GeneID" id="5470125"/>
<evidence type="ECO:0000313" key="2">
    <source>
        <dbReference type="Proteomes" id="UP000204095"/>
    </source>
</evidence>
<dbReference type="KEGG" id="vg:5470125"/>
<evidence type="ECO:0000313" key="1">
    <source>
        <dbReference type="EMBL" id="ABT15817.1"/>
    </source>
</evidence>
<accession>A7J7N6</accession>
<organism evidence="1 2">
    <name type="scientific">Paramecium bursaria Chlorella virus FR483</name>
    <name type="common">PBCV-FR483</name>
    <dbReference type="NCBI Taxonomy" id="399781"/>
    <lineage>
        <taxon>Viruses</taxon>
        <taxon>Varidnaviria</taxon>
        <taxon>Bamfordvirae</taxon>
        <taxon>Nucleocytoviricota</taxon>
        <taxon>Megaviricetes</taxon>
        <taxon>Algavirales</taxon>
        <taxon>Phycodnaviridae</taxon>
        <taxon>Chlorovirus</taxon>
        <taxon>Chlorovirus conductrix</taxon>
        <taxon>Paramecium bursaria Chlorella virus A1</taxon>
    </lineage>
</organism>
<reference evidence="1 2" key="1">
    <citation type="journal article" date="2007" name="Virology">
        <title>Sequence and annotation of the 314-kb MT325 and the 321-kb FR483 viruses that infect Chlorella Pbi.</title>
        <authorList>
            <person name="Fitzgerald L.A."/>
            <person name="Graves M.V."/>
            <person name="Li X."/>
            <person name="Feldblyum T."/>
            <person name="Hartigan J."/>
            <person name="Van Etten J.L."/>
        </authorList>
    </citation>
    <scope>NUCLEOTIDE SEQUENCE [LARGE SCALE GENOMIC DNA]</scope>
    <source>
        <strain evidence="1 2">FR483</strain>
    </source>
</reference>
<gene>
    <name evidence="1" type="primary">n532R</name>
    <name evidence="1" type="ORF">FR483_n532R</name>
</gene>
<organismHost>
    <name type="scientific">Paramecium bursaria</name>
    <dbReference type="NCBI Taxonomy" id="74790"/>
</organismHost>
<dbReference type="RefSeq" id="YP_001426164.1">
    <property type="nucleotide sequence ID" value="NC_008603.1"/>
</dbReference>
<proteinExistence type="predicted"/>
<dbReference type="Proteomes" id="UP000204095">
    <property type="component" value="Segment"/>
</dbReference>
<sequence length="77" mass="9211">MLKTSYRNCIFYTQFSDELFIARRVLESNSATVCDFITHLFPWTLSRCLRSRQRPCKTSWFLREICTFCGLLMRTSL</sequence>